<gene>
    <name evidence="1" type="ORF">BpHYR1_012968</name>
</gene>
<keyword evidence="2" id="KW-1185">Reference proteome</keyword>
<evidence type="ECO:0000313" key="2">
    <source>
        <dbReference type="Proteomes" id="UP000276133"/>
    </source>
</evidence>
<organism evidence="1 2">
    <name type="scientific">Brachionus plicatilis</name>
    <name type="common">Marine rotifer</name>
    <name type="synonym">Brachionus muelleri</name>
    <dbReference type="NCBI Taxonomy" id="10195"/>
    <lineage>
        <taxon>Eukaryota</taxon>
        <taxon>Metazoa</taxon>
        <taxon>Spiralia</taxon>
        <taxon>Gnathifera</taxon>
        <taxon>Rotifera</taxon>
        <taxon>Eurotatoria</taxon>
        <taxon>Monogononta</taxon>
        <taxon>Pseudotrocha</taxon>
        <taxon>Ploima</taxon>
        <taxon>Brachionidae</taxon>
        <taxon>Brachionus</taxon>
    </lineage>
</organism>
<dbReference type="Proteomes" id="UP000276133">
    <property type="component" value="Unassembled WGS sequence"/>
</dbReference>
<dbReference type="EMBL" id="REGN01003751">
    <property type="protein sequence ID" value="RNA20996.1"/>
    <property type="molecule type" value="Genomic_DNA"/>
</dbReference>
<sequence length="84" mass="9535">MACSIVATQLASNLIFLNDISDIVRVSFMGEKKMPKQLYFDLCWGLQFSEASLSSWEASWLPRLRYPFEGCSLPGPPVPSHRRI</sequence>
<proteinExistence type="predicted"/>
<reference evidence="1 2" key="1">
    <citation type="journal article" date="2018" name="Sci. Rep.">
        <title>Genomic signatures of local adaptation to the degree of environmental predictability in rotifers.</title>
        <authorList>
            <person name="Franch-Gras L."/>
            <person name="Hahn C."/>
            <person name="Garcia-Roger E.M."/>
            <person name="Carmona M.J."/>
            <person name="Serra M."/>
            <person name="Gomez A."/>
        </authorList>
    </citation>
    <scope>NUCLEOTIDE SEQUENCE [LARGE SCALE GENOMIC DNA]</scope>
    <source>
        <strain evidence="1">HYR1</strain>
    </source>
</reference>
<protein>
    <submittedName>
        <fullName evidence="1">Uncharacterized protein</fullName>
    </submittedName>
</protein>
<accession>A0A3M7RBR7</accession>
<evidence type="ECO:0000313" key="1">
    <source>
        <dbReference type="EMBL" id="RNA20996.1"/>
    </source>
</evidence>
<name>A0A3M7RBR7_BRAPC</name>
<comment type="caution">
    <text evidence="1">The sequence shown here is derived from an EMBL/GenBank/DDBJ whole genome shotgun (WGS) entry which is preliminary data.</text>
</comment>
<dbReference type="AlphaFoldDB" id="A0A3M7RBR7"/>